<accession>D8ULT5</accession>
<evidence type="ECO:0000313" key="3">
    <source>
        <dbReference type="Proteomes" id="UP000001058"/>
    </source>
</evidence>
<feature type="compositionally biased region" description="Low complexity" evidence="1">
    <location>
        <begin position="25"/>
        <end position="41"/>
    </location>
</feature>
<dbReference type="AlphaFoldDB" id="D8ULT5"/>
<evidence type="ECO:0000313" key="2">
    <source>
        <dbReference type="EMBL" id="EFJ39315.1"/>
    </source>
</evidence>
<feature type="region of interest" description="Disordered" evidence="1">
    <location>
        <begin position="56"/>
        <end position="84"/>
    </location>
</feature>
<dbReference type="KEGG" id="vcn:VOLCADRAFT_101123"/>
<dbReference type="RefSeq" id="XP_002959621.1">
    <property type="nucleotide sequence ID" value="XM_002959575.1"/>
</dbReference>
<dbReference type="EMBL" id="GL378689">
    <property type="protein sequence ID" value="EFJ39315.1"/>
    <property type="molecule type" value="Genomic_DNA"/>
</dbReference>
<gene>
    <name evidence="2" type="ORF">VOLCADRAFT_101123</name>
</gene>
<keyword evidence="3" id="KW-1185">Reference proteome</keyword>
<organism evidence="3">
    <name type="scientific">Volvox carteri f. nagariensis</name>
    <dbReference type="NCBI Taxonomy" id="3068"/>
    <lineage>
        <taxon>Eukaryota</taxon>
        <taxon>Viridiplantae</taxon>
        <taxon>Chlorophyta</taxon>
        <taxon>core chlorophytes</taxon>
        <taxon>Chlorophyceae</taxon>
        <taxon>CS clade</taxon>
        <taxon>Chlamydomonadales</taxon>
        <taxon>Volvocaceae</taxon>
        <taxon>Volvox</taxon>
    </lineage>
</organism>
<proteinExistence type="predicted"/>
<protein>
    <submittedName>
        <fullName evidence="2">Uncharacterized protein</fullName>
    </submittedName>
</protein>
<reference evidence="2 3" key="1">
    <citation type="journal article" date="2010" name="Science">
        <title>Genomic analysis of organismal complexity in the multicellular green alga Volvox carteri.</title>
        <authorList>
            <person name="Prochnik S.E."/>
            <person name="Umen J."/>
            <person name="Nedelcu A.M."/>
            <person name="Hallmann A."/>
            <person name="Miller S.M."/>
            <person name="Nishii I."/>
            <person name="Ferris P."/>
            <person name="Kuo A."/>
            <person name="Mitros T."/>
            <person name="Fritz-Laylin L.K."/>
            <person name="Hellsten U."/>
            <person name="Chapman J."/>
            <person name="Simakov O."/>
            <person name="Rensing S.A."/>
            <person name="Terry A."/>
            <person name="Pangilinan J."/>
            <person name="Kapitonov V."/>
            <person name="Jurka J."/>
            <person name="Salamov A."/>
            <person name="Shapiro H."/>
            <person name="Schmutz J."/>
            <person name="Grimwood J."/>
            <person name="Lindquist E."/>
            <person name="Lucas S."/>
            <person name="Grigoriev I.V."/>
            <person name="Schmitt R."/>
            <person name="Kirk D."/>
            <person name="Rokhsar D.S."/>
        </authorList>
    </citation>
    <scope>NUCLEOTIDE SEQUENCE [LARGE SCALE GENOMIC DNA]</scope>
    <source>
        <strain evidence="3">f. Nagariensis / Eve</strain>
    </source>
</reference>
<sequence>MAPKMARQSQASPQTLAPVNLGAYGTPSTSQPSTSSAGAQAKPPVDIADLWAQLAAASPTGGGRDRSSPAGVPKRPLSFNRMKDDARRYQPFRNHFTLTRLMSTANPALAHKMEAFYIAQFKARGPGGYNVLHGPPSASPAFYAMTQQRAGGAHTPTAVTVQDDDAPATLA</sequence>
<feature type="region of interest" description="Disordered" evidence="1">
    <location>
        <begin position="1"/>
        <end position="43"/>
    </location>
</feature>
<name>D8ULT5_VOLCA</name>
<dbReference type="GeneID" id="9614501"/>
<dbReference type="Proteomes" id="UP000001058">
    <property type="component" value="Unassembled WGS sequence"/>
</dbReference>
<dbReference type="InParanoid" id="D8ULT5"/>
<feature type="compositionally biased region" description="Polar residues" evidence="1">
    <location>
        <begin position="7"/>
        <end position="17"/>
    </location>
</feature>
<evidence type="ECO:0000256" key="1">
    <source>
        <dbReference type="SAM" id="MobiDB-lite"/>
    </source>
</evidence>